<dbReference type="AlphaFoldDB" id="A0A1H8PJG0"/>
<evidence type="ECO:0008006" key="3">
    <source>
        <dbReference type="Google" id="ProtNLM"/>
    </source>
</evidence>
<keyword evidence="2" id="KW-1185">Reference proteome</keyword>
<evidence type="ECO:0000313" key="2">
    <source>
        <dbReference type="Proteomes" id="UP000198657"/>
    </source>
</evidence>
<dbReference type="RefSeq" id="WP_262987367.1">
    <property type="nucleotide sequence ID" value="NZ_CBCSFM010000006.1"/>
</dbReference>
<dbReference type="EMBL" id="FODN01000006">
    <property type="protein sequence ID" value="SEO42070.1"/>
    <property type="molecule type" value="Genomic_DNA"/>
</dbReference>
<gene>
    <name evidence="1" type="ORF">SAMN04487942_2724</name>
</gene>
<protein>
    <recommendedName>
        <fullName evidence="3">Transposase</fullName>
    </recommendedName>
</protein>
<dbReference type="Proteomes" id="UP000198657">
    <property type="component" value="Unassembled WGS sequence"/>
</dbReference>
<reference evidence="2" key="1">
    <citation type="submission" date="2016-10" db="EMBL/GenBank/DDBJ databases">
        <authorList>
            <person name="Varghese N."/>
            <person name="Submissions S."/>
        </authorList>
    </citation>
    <scope>NUCLEOTIDE SEQUENCE [LARGE SCALE GENOMIC DNA]</scope>
    <source>
        <strain evidence="2">CGMCC 1.8704</strain>
    </source>
</reference>
<organism evidence="1 2">
    <name type="scientific">Flavobacterium sinopsychrotolerans</name>
    <dbReference type="NCBI Taxonomy" id="604089"/>
    <lineage>
        <taxon>Bacteria</taxon>
        <taxon>Pseudomonadati</taxon>
        <taxon>Bacteroidota</taxon>
        <taxon>Flavobacteriia</taxon>
        <taxon>Flavobacteriales</taxon>
        <taxon>Flavobacteriaceae</taxon>
        <taxon>Flavobacterium</taxon>
    </lineage>
</organism>
<evidence type="ECO:0000313" key="1">
    <source>
        <dbReference type="EMBL" id="SEO42070.1"/>
    </source>
</evidence>
<proteinExistence type="predicted"/>
<name>A0A1H8PJG0_9FLAO</name>
<accession>A0A1H8PJG0</accession>
<sequence length="41" mass="4816">MKLVRKVYDKAFKKKAVQLSERINNSELAIEVILHSHSYEV</sequence>